<feature type="transmembrane region" description="Helical" evidence="8">
    <location>
        <begin position="12"/>
        <end position="32"/>
    </location>
</feature>
<feature type="transmembrane region" description="Helical" evidence="8">
    <location>
        <begin position="98"/>
        <end position="115"/>
    </location>
</feature>
<keyword evidence="7" id="KW-0479">Metal-binding</keyword>
<protein>
    <submittedName>
        <fullName evidence="9">UDP-GlcNAc:undecaprenyl-phosphate GlcNAc-1-phosphate transferase</fullName>
    </submittedName>
</protein>
<feature type="transmembrane region" description="Helical" evidence="8">
    <location>
        <begin position="316"/>
        <end position="337"/>
    </location>
</feature>
<reference evidence="9 10" key="1">
    <citation type="submission" date="2019-03" db="EMBL/GenBank/DDBJ databases">
        <title>Genomic Encyclopedia of Type Strains, Phase IV (KMG-IV): sequencing the most valuable type-strain genomes for metagenomic binning, comparative biology and taxonomic classification.</title>
        <authorList>
            <person name="Goeker M."/>
        </authorList>
    </citation>
    <scope>NUCLEOTIDE SEQUENCE [LARGE SCALE GENOMIC DNA]</scope>
    <source>
        <strain evidence="9 10">DSM 18401</strain>
    </source>
</reference>
<evidence type="ECO:0000256" key="1">
    <source>
        <dbReference type="ARBA" id="ARBA00004651"/>
    </source>
</evidence>
<feature type="transmembrane region" description="Helical" evidence="8">
    <location>
        <begin position="127"/>
        <end position="146"/>
    </location>
</feature>
<evidence type="ECO:0000256" key="3">
    <source>
        <dbReference type="ARBA" id="ARBA00022679"/>
    </source>
</evidence>
<evidence type="ECO:0000256" key="2">
    <source>
        <dbReference type="ARBA" id="ARBA00022475"/>
    </source>
</evidence>
<organism evidence="9 10">
    <name type="scientific">Shinella granuli</name>
    <dbReference type="NCBI Taxonomy" id="323621"/>
    <lineage>
        <taxon>Bacteria</taxon>
        <taxon>Pseudomonadati</taxon>
        <taxon>Pseudomonadota</taxon>
        <taxon>Alphaproteobacteria</taxon>
        <taxon>Hyphomicrobiales</taxon>
        <taxon>Rhizobiaceae</taxon>
        <taxon>Shinella</taxon>
    </lineage>
</organism>
<feature type="transmembrane region" description="Helical" evidence="8">
    <location>
        <begin position="182"/>
        <end position="199"/>
    </location>
</feature>
<evidence type="ECO:0000313" key="9">
    <source>
        <dbReference type="EMBL" id="TCN43721.1"/>
    </source>
</evidence>
<feature type="transmembrane region" description="Helical" evidence="8">
    <location>
        <begin position="280"/>
        <end position="310"/>
    </location>
</feature>
<dbReference type="GO" id="GO:0005886">
    <property type="term" value="C:plasma membrane"/>
    <property type="evidence" value="ECO:0007669"/>
    <property type="project" value="UniProtKB-SubCell"/>
</dbReference>
<evidence type="ECO:0000313" key="10">
    <source>
        <dbReference type="Proteomes" id="UP000295351"/>
    </source>
</evidence>
<feature type="binding site" evidence="7">
    <location>
        <position position="215"/>
    </location>
    <ligand>
        <name>Mg(2+)</name>
        <dbReference type="ChEBI" id="CHEBI:18420"/>
    </ligand>
</feature>
<dbReference type="InterPro" id="IPR000715">
    <property type="entry name" value="Glycosyl_transferase_4"/>
</dbReference>
<accession>A0A4R2CRW3</accession>
<feature type="transmembrane region" description="Helical" evidence="8">
    <location>
        <begin position="69"/>
        <end position="86"/>
    </location>
</feature>
<dbReference type="PANTHER" id="PTHR22926:SF3">
    <property type="entry name" value="UNDECAPRENYL-PHOSPHATE ALPHA-N-ACETYLGLUCOSAMINYL 1-PHOSPHATE TRANSFERASE"/>
    <property type="match status" value="1"/>
</dbReference>
<dbReference type="AlphaFoldDB" id="A0A4R2CRW3"/>
<feature type="binding site" evidence="7">
    <location>
        <position position="150"/>
    </location>
    <ligand>
        <name>Mg(2+)</name>
        <dbReference type="ChEBI" id="CHEBI:18420"/>
    </ligand>
</feature>
<keyword evidence="4 8" id="KW-0812">Transmembrane</keyword>
<dbReference type="GO" id="GO:0046872">
    <property type="term" value="F:metal ion binding"/>
    <property type="evidence" value="ECO:0007669"/>
    <property type="project" value="UniProtKB-KW"/>
</dbReference>
<name>A0A4R2CRW3_SHIGR</name>
<evidence type="ECO:0000256" key="6">
    <source>
        <dbReference type="ARBA" id="ARBA00023136"/>
    </source>
</evidence>
<dbReference type="Pfam" id="PF00953">
    <property type="entry name" value="Glycos_transf_4"/>
    <property type="match status" value="1"/>
</dbReference>
<feature type="transmembrane region" description="Helical" evidence="8">
    <location>
        <begin position="44"/>
        <end position="63"/>
    </location>
</feature>
<comment type="subcellular location">
    <subcellularLocation>
        <location evidence="1">Cell membrane</location>
        <topology evidence="1">Multi-pass membrane protein</topology>
    </subcellularLocation>
</comment>
<proteinExistence type="predicted"/>
<dbReference type="EMBL" id="SLVX01000009">
    <property type="protein sequence ID" value="TCN43721.1"/>
    <property type="molecule type" value="Genomic_DNA"/>
</dbReference>
<evidence type="ECO:0000256" key="8">
    <source>
        <dbReference type="SAM" id="Phobius"/>
    </source>
</evidence>
<keyword evidence="7" id="KW-0460">Magnesium</keyword>
<comment type="caution">
    <text evidence="9">The sequence shown here is derived from an EMBL/GenBank/DDBJ whole genome shotgun (WGS) entry which is preliminary data.</text>
</comment>
<feature type="transmembrane region" description="Helical" evidence="8">
    <location>
        <begin position="239"/>
        <end position="260"/>
    </location>
</feature>
<keyword evidence="10" id="KW-1185">Reference proteome</keyword>
<keyword evidence="3 9" id="KW-0808">Transferase</keyword>
<feature type="transmembrane region" description="Helical" evidence="8">
    <location>
        <begin position="211"/>
        <end position="233"/>
    </location>
</feature>
<dbReference type="GO" id="GO:0009103">
    <property type="term" value="P:lipopolysaccharide biosynthetic process"/>
    <property type="evidence" value="ECO:0007669"/>
    <property type="project" value="TreeGrafter"/>
</dbReference>
<gene>
    <name evidence="9" type="ORF">EV665_109106</name>
</gene>
<keyword evidence="2" id="KW-1003">Cell membrane</keyword>
<feature type="transmembrane region" description="Helical" evidence="8">
    <location>
        <begin position="158"/>
        <end position="176"/>
    </location>
</feature>
<dbReference type="CDD" id="cd06853">
    <property type="entry name" value="GT_WecA_like"/>
    <property type="match status" value="1"/>
</dbReference>
<dbReference type="PANTHER" id="PTHR22926">
    <property type="entry name" value="PHOSPHO-N-ACETYLMURAMOYL-PENTAPEPTIDE-TRANSFERASE"/>
    <property type="match status" value="1"/>
</dbReference>
<evidence type="ECO:0000256" key="4">
    <source>
        <dbReference type="ARBA" id="ARBA00022692"/>
    </source>
</evidence>
<dbReference type="GO" id="GO:0016780">
    <property type="term" value="F:phosphotransferase activity, for other substituted phosphate groups"/>
    <property type="evidence" value="ECO:0007669"/>
    <property type="project" value="InterPro"/>
</dbReference>
<sequence length="354" mass="37431">MVFLLLESSASLALSAFLIIFLRRLAVPLHLIDLPDHRKLHEGAVPLCGGIAIFLSFAGISLLSEPLSLGPGFWVAMGLITVLGVVDDRFPLPARTRFLAQVLIALALISTEDLGRLSLGDLLPPEAIGGAVGLFILSAIFIVGLVNAWNMMDGVDGLAGGSAAAALVWILLLAVHLGEEGLVFPVMALIAAIGGFLIFNARSPWRPRASVYLGDAGSTTLGAIIAYLVLHLSNGTEGLPFPVLLWLVVVPVIDTLSLMVRRMLDHRNPMSADRRHLHHLLIDTGLSPAAASYTIIAVSFLCGGVGYAGLVAGLPASVMTIGLFFVAFAHTAFVLAVEATARHRVARPPIHLHL</sequence>
<evidence type="ECO:0000256" key="5">
    <source>
        <dbReference type="ARBA" id="ARBA00022989"/>
    </source>
</evidence>
<dbReference type="Proteomes" id="UP000295351">
    <property type="component" value="Unassembled WGS sequence"/>
</dbReference>
<keyword evidence="6 8" id="KW-0472">Membrane</keyword>
<dbReference type="GO" id="GO:0044038">
    <property type="term" value="P:cell wall macromolecule biosynthetic process"/>
    <property type="evidence" value="ECO:0007669"/>
    <property type="project" value="TreeGrafter"/>
</dbReference>
<evidence type="ECO:0000256" key="7">
    <source>
        <dbReference type="PIRSR" id="PIRSR600715-1"/>
    </source>
</evidence>
<keyword evidence="5 8" id="KW-1133">Transmembrane helix</keyword>
<dbReference type="GO" id="GO:0071555">
    <property type="term" value="P:cell wall organization"/>
    <property type="evidence" value="ECO:0007669"/>
    <property type="project" value="TreeGrafter"/>
</dbReference>
<comment type="cofactor">
    <cofactor evidence="7">
        <name>Mg(2+)</name>
        <dbReference type="ChEBI" id="CHEBI:18420"/>
    </cofactor>
</comment>